<dbReference type="OrthoDB" id="6117025at2759"/>
<dbReference type="Proteomes" id="UP000030746">
    <property type="component" value="Unassembled WGS sequence"/>
</dbReference>
<dbReference type="GeneID" id="20241915"/>
<dbReference type="KEGG" id="lgi:LOTGIDRAFT_171813"/>
<protein>
    <recommendedName>
        <fullName evidence="2">IgGFc-binding protein N-terminal domain-containing protein</fullName>
    </recommendedName>
</protein>
<dbReference type="HOGENOM" id="CLU_531325_0_0_1"/>
<dbReference type="CTD" id="20241915"/>
<accession>V4AYE5</accession>
<gene>
    <name evidence="3" type="ORF">LOTGIDRAFT_171813</name>
</gene>
<dbReference type="Pfam" id="PF17517">
    <property type="entry name" value="IgGFc_binding"/>
    <property type="match status" value="1"/>
</dbReference>
<dbReference type="AlphaFoldDB" id="V4AYE5"/>
<organism evidence="3 4">
    <name type="scientific">Lottia gigantea</name>
    <name type="common">Giant owl limpet</name>
    <dbReference type="NCBI Taxonomy" id="225164"/>
    <lineage>
        <taxon>Eukaryota</taxon>
        <taxon>Metazoa</taxon>
        <taxon>Spiralia</taxon>
        <taxon>Lophotrochozoa</taxon>
        <taxon>Mollusca</taxon>
        <taxon>Gastropoda</taxon>
        <taxon>Patellogastropoda</taxon>
        <taxon>Lottioidea</taxon>
        <taxon>Lottiidae</taxon>
        <taxon>Lottia</taxon>
    </lineage>
</organism>
<dbReference type="RefSeq" id="XP_009046634.1">
    <property type="nucleotide sequence ID" value="XM_009048386.1"/>
</dbReference>
<feature type="domain" description="IgGFc-binding protein N-terminal" evidence="2">
    <location>
        <begin position="101"/>
        <end position="393"/>
    </location>
</feature>
<evidence type="ECO:0000313" key="4">
    <source>
        <dbReference type="Proteomes" id="UP000030746"/>
    </source>
</evidence>
<evidence type="ECO:0000259" key="2">
    <source>
        <dbReference type="Pfam" id="PF17517"/>
    </source>
</evidence>
<dbReference type="PANTHER" id="PTHR46534:SF1">
    <property type="entry name" value="IGGFC-BINDING PROTEIN N-TERMINAL DOMAIN-CONTAINING PROTEIN"/>
    <property type="match status" value="1"/>
</dbReference>
<reference evidence="3 4" key="1">
    <citation type="journal article" date="2013" name="Nature">
        <title>Insights into bilaterian evolution from three spiralian genomes.</title>
        <authorList>
            <person name="Simakov O."/>
            <person name="Marletaz F."/>
            <person name="Cho S.J."/>
            <person name="Edsinger-Gonzales E."/>
            <person name="Havlak P."/>
            <person name="Hellsten U."/>
            <person name="Kuo D.H."/>
            <person name="Larsson T."/>
            <person name="Lv J."/>
            <person name="Arendt D."/>
            <person name="Savage R."/>
            <person name="Osoegawa K."/>
            <person name="de Jong P."/>
            <person name="Grimwood J."/>
            <person name="Chapman J.A."/>
            <person name="Shapiro H."/>
            <person name="Aerts A."/>
            <person name="Otillar R.P."/>
            <person name="Terry A.Y."/>
            <person name="Boore J.L."/>
            <person name="Grigoriev I.V."/>
            <person name="Lindberg D.R."/>
            <person name="Seaver E.C."/>
            <person name="Weisblat D.A."/>
            <person name="Putnam N.H."/>
            <person name="Rokhsar D.S."/>
        </authorList>
    </citation>
    <scope>NUCLEOTIDE SEQUENCE [LARGE SCALE GENOMIC DNA]</scope>
</reference>
<evidence type="ECO:0000313" key="3">
    <source>
        <dbReference type="EMBL" id="ESP02613.1"/>
    </source>
</evidence>
<proteinExistence type="predicted"/>
<dbReference type="EMBL" id="KB200149">
    <property type="protein sequence ID" value="ESP02613.1"/>
    <property type="molecule type" value="Genomic_DNA"/>
</dbReference>
<dbReference type="PANTHER" id="PTHR46534">
    <property type="entry name" value="IGGFC_BINDING DOMAIN-CONTAINING PROTEIN"/>
    <property type="match status" value="1"/>
</dbReference>
<evidence type="ECO:0000256" key="1">
    <source>
        <dbReference type="SAM" id="MobiDB-lite"/>
    </source>
</evidence>
<keyword evidence="4" id="KW-1185">Reference proteome</keyword>
<name>V4AYE5_LOTGI</name>
<feature type="compositionally biased region" description="Low complexity" evidence="1">
    <location>
        <begin position="431"/>
        <end position="460"/>
    </location>
</feature>
<feature type="region of interest" description="Disordered" evidence="1">
    <location>
        <begin position="419"/>
        <end position="460"/>
    </location>
</feature>
<dbReference type="InterPro" id="IPR035234">
    <property type="entry name" value="IgGFc-bd_N"/>
</dbReference>
<sequence>MVTFMHNGNSDVSSGANFLYVSPEDDGSFTIDAPGHSSANKLHKFVPIDILDTNRTTQFEIPAALEMSAGTLIERKGILVTSYGNLSVYAFNENQAANSQDAYNAIPIEALGKFYYVPTVRNNPAFTVTAVQDNTTVNITLKTKCSVDWEQKTYTNGGIITVRLDIFEVFQLSLKGACDLGGTTVSSDHPVSVTSGSSCATLKSGQTCSHVVEQLLPNELWGRRFIVPSLDDINESKIRMISSKESRFTVVTEHHKDGTSHTRTHPIAGDQAIDMVVPPGTVTEIFNSEKLHVTKIGLGNSSYIISIPHVDGYGWNYTVTPLNNQYGNNYTNYLSILAYTDALDSLTINGVHPEYHHWRSVVDLGYSHGIFLMSNGTSYQIEASHPFMAQAFGHSSHGAYAFNAGSRFDHLPSGGYMIRPDQIPTTSKPHTAASPNPTFSPSTTSLSPTSTSSASSPSIISQTSTSASITGCKDDVPNCQEVDNTLNICKEPVAAYKYCRKFCKLCDSPGIIG</sequence>
<dbReference type="OMA" id="YQNVSYN"/>